<keyword evidence="3" id="KW-1003">Cell membrane</keyword>
<evidence type="ECO:0000256" key="7">
    <source>
        <dbReference type="RuleBase" id="RU363032"/>
    </source>
</evidence>
<feature type="transmembrane region" description="Helical" evidence="7">
    <location>
        <begin position="143"/>
        <end position="163"/>
    </location>
</feature>
<dbReference type="InterPro" id="IPR000515">
    <property type="entry name" value="MetI-like"/>
</dbReference>
<dbReference type="GO" id="GO:0005886">
    <property type="term" value="C:plasma membrane"/>
    <property type="evidence" value="ECO:0007669"/>
    <property type="project" value="UniProtKB-SubCell"/>
</dbReference>
<evidence type="ECO:0000313" key="10">
    <source>
        <dbReference type="Proteomes" id="UP000184447"/>
    </source>
</evidence>
<dbReference type="Gene3D" id="1.10.3720.10">
    <property type="entry name" value="MetI-like"/>
    <property type="match status" value="1"/>
</dbReference>
<reference evidence="9 10" key="1">
    <citation type="submission" date="2016-11" db="EMBL/GenBank/DDBJ databases">
        <authorList>
            <person name="Jaros S."/>
            <person name="Januszkiewicz K."/>
            <person name="Wedrychowicz H."/>
        </authorList>
    </citation>
    <scope>NUCLEOTIDE SEQUENCE [LARGE SCALE GENOMIC DNA]</scope>
    <source>
        <strain evidence="9 10">DSM 8605</strain>
    </source>
</reference>
<feature type="transmembrane region" description="Helical" evidence="7">
    <location>
        <begin position="259"/>
        <end position="278"/>
    </location>
</feature>
<feature type="transmembrane region" description="Helical" evidence="7">
    <location>
        <begin position="12"/>
        <end position="33"/>
    </location>
</feature>
<keyword evidence="2 7" id="KW-0813">Transport</keyword>
<protein>
    <submittedName>
        <fullName evidence="9">Carbohydrate ABC transporter membrane protein 2, CUT1 family (TC 3.A.1.1.-)</fullName>
    </submittedName>
</protein>
<evidence type="ECO:0000256" key="6">
    <source>
        <dbReference type="ARBA" id="ARBA00023136"/>
    </source>
</evidence>
<comment type="similarity">
    <text evidence="7">Belongs to the binding-protein-dependent transport system permease family.</text>
</comment>
<feature type="transmembrane region" description="Helical" evidence="7">
    <location>
        <begin position="112"/>
        <end position="131"/>
    </location>
</feature>
<dbReference type="SUPFAM" id="SSF161098">
    <property type="entry name" value="MetI-like"/>
    <property type="match status" value="1"/>
</dbReference>
<keyword evidence="10" id="KW-1185">Reference proteome</keyword>
<feature type="transmembrane region" description="Helical" evidence="7">
    <location>
        <begin position="80"/>
        <end position="100"/>
    </location>
</feature>
<organism evidence="9 10">
    <name type="scientific">Clostridium grantii DSM 8605</name>
    <dbReference type="NCBI Taxonomy" id="1121316"/>
    <lineage>
        <taxon>Bacteria</taxon>
        <taxon>Bacillati</taxon>
        <taxon>Bacillota</taxon>
        <taxon>Clostridia</taxon>
        <taxon>Eubacteriales</taxon>
        <taxon>Clostridiaceae</taxon>
        <taxon>Clostridium</taxon>
    </lineage>
</organism>
<dbReference type="InterPro" id="IPR035906">
    <property type="entry name" value="MetI-like_sf"/>
</dbReference>
<evidence type="ECO:0000256" key="4">
    <source>
        <dbReference type="ARBA" id="ARBA00022692"/>
    </source>
</evidence>
<accession>A0A1M5UVS5</accession>
<dbReference type="Proteomes" id="UP000184447">
    <property type="component" value="Unassembled WGS sequence"/>
</dbReference>
<comment type="subcellular location">
    <subcellularLocation>
        <location evidence="1 7">Cell membrane</location>
        <topology evidence="1 7">Multi-pass membrane protein</topology>
    </subcellularLocation>
</comment>
<gene>
    <name evidence="9" type="ORF">SAMN02745207_01932</name>
</gene>
<dbReference type="PANTHER" id="PTHR43744:SF9">
    <property type="entry name" value="POLYGALACTURONAN_RHAMNOGALACTURONAN TRANSPORT SYSTEM PERMEASE PROTEIN YTCP"/>
    <property type="match status" value="1"/>
</dbReference>
<sequence>MRKNKFFNDEKIFVFINYLILTLLGIMALYPFLYVLGASLSSGRAVDTGRVTLFPVEFTIDAYIHVFKDNQFWISYANTLFYTFVGTLYSMVLTSMGAYALSKKKLMFRRELNLFVAFTMWFNAGMIPTYLNLRDLGFIDSRLGIIMAFGMQAFNIILLRNYFEGVPEAIDEAATIDGANEFKKFFKIYLPLSKPALVTVALFYAIGRWNGFFWTMILIRDTNKISLQVYLRTLIIDKANAAEEIANNLLSLSYSYDTLIYAIIVCSMIPVILVYPYIQKYFTKGIMVGGVKE</sequence>
<dbReference type="PANTHER" id="PTHR43744">
    <property type="entry name" value="ABC TRANSPORTER PERMEASE PROTEIN MG189-RELATED-RELATED"/>
    <property type="match status" value="1"/>
</dbReference>
<evidence type="ECO:0000256" key="1">
    <source>
        <dbReference type="ARBA" id="ARBA00004651"/>
    </source>
</evidence>
<keyword evidence="4 7" id="KW-0812">Transmembrane</keyword>
<keyword evidence="5 7" id="KW-1133">Transmembrane helix</keyword>
<dbReference type="PROSITE" id="PS50928">
    <property type="entry name" value="ABC_TM1"/>
    <property type="match status" value="1"/>
</dbReference>
<evidence type="ECO:0000256" key="5">
    <source>
        <dbReference type="ARBA" id="ARBA00022989"/>
    </source>
</evidence>
<evidence type="ECO:0000256" key="3">
    <source>
        <dbReference type="ARBA" id="ARBA00022475"/>
    </source>
</evidence>
<evidence type="ECO:0000259" key="8">
    <source>
        <dbReference type="PROSITE" id="PS50928"/>
    </source>
</evidence>
<dbReference type="GO" id="GO:0055085">
    <property type="term" value="P:transmembrane transport"/>
    <property type="evidence" value="ECO:0007669"/>
    <property type="project" value="InterPro"/>
</dbReference>
<dbReference type="AlphaFoldDB" id="A0A1M5UVS5"/>
<proteinExistence type="inferred from homology"/>
<evidence type="ECO:0000313" key="9">
    <source>
        <dbReference type="EMBL" id="SHH67026.1"/>
    </source>
</evidence>
<dbReference type="EMBL" id="FQXM01000009">
    <property type="protein sequence ID" value="SHH67026.1"/>
    <property type="molecule type" value="Genomic_DNA"/>
</dbReference>
<keyword evidence="6 7" id="KW-0472">Membrane</keyword>
<evidence type="ECO:0000256" key="2">
    <source>
        <dbReference type="ARBA" id="ARBA00022448"/>
    </source>
</evidence>
<name>A0A1M5UVS5_9CLOT</name>
<feature type="domain" description="ABC transmembrane type-1" evidence="8">
    <location>
        <begin position="76"/>
        <end position="275"/>
    </location>
</feature>
<dbReference type="RefSeq" id="WP_242950660.1">
    <property type="nucleotide sequence ID" value="NZ_FQXM01000009.1"/>
</dbReference>
<feature type="transmembrane region" description="Helical" evidence="7">
    <location>
        <begin position="188"/>
        <end position="206"/>
    </location>
</feature>
<dbReference type="CDD" id="cd06261">
    <property type="entry name" value="TM_PBP2"/>
    <property type="match status" value="1"/>
</dbReference>
<dbReference type="Pfam" id="PF00528">
    <property type="entry name" value="BPD_transp_1"/>
    <property type="match status" value="1"/>
</dbReference>
<dbReference type="STRING" id="1121316.SAMN02745207_01932"/>